<dbReference type="InterPro" id="IPR023198">
    <property type="entry name" value="PGP-like_dom2"/>
</dbReference>
<comment type="caution">
    <text evidence="1">The sequence shown here is derived from an EMBL/GenBank/DDBJ whole genome shotgun (WGS) entry which is preliminary data.</text>
</comment>
<dbReference type="SFLD" id="SFLDG01135">
    <property type="entry name" value="C1.5.6:_HAD__Beta-PGM__Phospha"/>
    <property type="match status" value="1"/>
</dbReference>
<dbReference type="SFLD" id="SFLDS00003">
    <property type="entry name" value="Haloacid_Dehalogenase"/>
    <property type="match status" value="1"/>
</dbReference>
<dbReference type="InterPro" id="IPR041492">
    <property type="entry name" value="HAD_2"/>
</dbReference>
<dbReference type="InterPro" id="IPR036412">
    <property type="entry name" value="HAD-like_sf"/>
</dbReference>
<organism evidence="1">
    <name type="scientific">marine sediment metagenome</name>
    <dbReference type="NCBI Taxonomy" id="412755"/>
    <lineage>
        <taxon>unclassified sequences</taxon>
        <taxon>metagenomes</taxon>
        <taxon>ecological metagenomes</taxon>
    </lineage>
</organism>
<accession>A0A0F9H060</accession>
<dbReference type="SFLD" id="SFLDG01129">
    <property type="entry name" value="C1.5:_HAD__Beta-PGM__Phosphata"/>
    <property type="match status" value="1"/>
</dbReference>
<dbReference type="GO" id="GO:0006281">
    <property type="term" value="P:DNA repair"/>
    <property type="evidence" value="ECO:0007669"/>
    <property type="project" value="TreeGrafter"/>
</dbReference>
<dbReference type="Gene3D" id="3.40.50.1000">
    <property type="entry name" value="HAD superfamily/HAD-like"/>
    <property type="match status" value="1"/>
</dbReference>
<dbReference type="PANTHER" id="PTHR43434">
    <property type="entry name" value="PHOSPHOGLYCOLATE PHOSPHATASE"/>
    <property type="match status" value="1"/>
</dbReference>
<dbReference type="InterPro" id="IPR023214">
    <property type="entry name" value="HAD_sf"/>
</dbReference>
<evidence type="ECO:0008006" key="2">
    <source>
        <dbReference type="Google" id="ProtNLM"/>
    </source>
</evidence>
<dbReference type="NCBIfam" id="TIGR01509">
    <property type="entry name" value="HAD-SF-IA-v3"/>
    <property type="match status" value="1"/>
</dbReference>
<dbReference type="NCBIfam" id="TIGR01549">
    <property type="entry name" value="HAD-SF-IA-v1"/>
    <property type="match status" value="1"/>
</dbReference>
<dbReference type="InterPro" id="IPR050155">
    <property type="entry name" value="HAD-like_hydrolase_sf"/>
</dbReference>
<dbReference type="EMBL" id="LAZR01024482">
    <property type="protein sequence ID" value="KKL74995.1"/>
    <property type="molecule type" value="Genomic_DNA"/>
</dbReference>
<evidence type="ECO:0000313" key="1">
    <source>
        <dbReference type="EMBL" id="KKL74995.1"/>
    </source>
</evidence>
<sequence length="219" mass="25006">MNNMKIKAVIWDFDGVIIESEPHHIDAETETLKQYGFRLTRSVALEYLGVRLEDYFSDIADRFHIDAPVDEMISRHYNTLIRYYKEVFPLVPYVVEVLEELKGRYIMSVATSREKQLARLAMGRYSLLKYFGHVVYGEDVNQGKPDPEPFLTAAKLMDISPGSAVVVEDSTSGVKAAKDAGMVVIVRIASYNRELDFSYADYTIEDLREIPPLLKRLNG</sequence>
<dbReference type="GO" id="GO:0008967">
    <property type="term" value="F:phosphoglycolate phosphatase activity"/>
    <property type="evidence" value="ECO:0007669"/>
    <property type="project" value="TreeGrafter"/>
</dbReference>
<protein>
    <recommendedName>
        <fullName evidence="2">FCP1 homology domain-containing protein</fullName>
    </recommendedName>
</protein>
<dbReference type="PANTHER" id="PTHR43434:SF1">
    <property type="entry name" value="PHOSPHOGLYCOLATE PHOSPHATASE"/>
    <property type="match status" value="1"/>
</dbReference>
<gene>
    <name evidence="1" type="ORF">LCGC14_2059320</name>
</gene>
<dbReference type="Gene3D" id="1.10.150.240">
    <property type="entry name" value="Putative phosphatase, domain 2"/>
    <property type="match status" value="1"/>
</dbReference>
<name>A0A0F9H060_9ZZZZ</name>
<dbReference type="Pfam" id="PF13419">
    <property type="entry name" value="HAD_2"/>
    <property type="match status" value="1"/>
</dbReference>
<dbReference type="GO" id="GO:0005829">
    <property type="term" value="C:cytosol"/>
    <property type="evidence" value="ECO:0007669"/>
    <property type="project" value="TreeGrafter"/>
</dbReference>
<reference evidence="1" key="1">
    <citation type="journal article" date="2015" name="Nature">
        <title>Complex archaea that bridge the gap between prokaryotes and eukaryotes.</title>
        <authorList>
            <person name="Spang A."/>
            <person name="Saw J.H."/>
            <person name="Jorgensen S.L."/>
            <person name="Zaremba-Niedzwiedzka K."/>
            <person name="Martijn J."/>
            <person name="Lind A.E."/>
            <person name="van Eijk R."/>
            <person name="Schleper C."/>
            <person name="Guy L."/>
            <person name="Ettema T.J."/>
        </authorList>
    </citation>
    <scope>NUCLEOTIDE SEQUENCE</scope>
</reference>
<proteinExistence type="predicted"/>
<dbReference type="SUPFAM" id="SSF56784">
    <property type="entry name" value="HAD-like"/>
    <property type="match status" value="1"/>
</dbReference>
<dbReference type="InterPro" id="IPR006439">
    <property type="entry name" value="HAD-SF_hydro_IA"/>
</dbReference>
<dbReference type="AlphaFoldDB" id="A0A0F9H060"/>